<protein>
    <submittedName>
        <fullName evidence="3">Putative oxidoreductase</fullName>
    </submittedName>
</protein>
<dbReference type="InterPro" id="IPR036291">
    <property type="entry name" value="NAD(P)-bd_dom_sf"/>
</dbReference>
<dbReference type="PANTHER" id="PTHR43899">
    <property type="entry name" value="RH59310P"/>
    <property type="match status" value="1"/>
</dbReference>
<evidence type="ECO:0000256" key="2">
    <source>
        <dbReference type="ARBA" id="ARBA00023002"/>
    </source>
</evidence>
<gene>
    <name evidence="3" type="ORF">GM1_018_00110</name>
</gene>
<dbReference type="PRINTS" id="PR00081">
    <property type="entry name" value="GDHRDH"/>
</dbReference>
<dbReference type="OrthoDB" id="9797538at2"/>
<dbReference type="GO" id="GO:0016491">
    <property type="term" value="F:oxidoreductase activity"/>
    <property type="evidence" value="ECO:0007669"/>
    <property type="project" value="UniProtKB-KW"/>
</dbReference>
<dbReference type="eggNOG" id="COG0300">
    <property type="taxonomic scope" value="Bacteria"/>
</dbReference>
<dbReference type="InterPro" id="IPR051019">
    <property type="entry name" value="VLCFA-Steroid_DH"/>
</dbReference>
<dbReference type="RefSeq" id="WP_008379480.1">
    <property type="nucleotide sequence ID" value="NZ_BAOP01000018.1"/>
</dbReference>
<dbReference type="SUPFAM" id="SSF51735">
    <property type="entry name" value="NAD(P)-binding Rossmann-fold domains"/>
    <property type="match status" value="1"/>
</dbReference>
<dbReference type="AlphaFoldDB" id="M3VBL0"/>
<organism evidence="3 4">
    <name type="scientific">Gordonia malaquae NBRC 108250</name>
    <dbReference type="NCBI Taxonomy" id="1223542"/>
    <lineage>
        <taxon>Bacteria</taxon>
        <taxon>Bacillati</taxon>
        <taxon>Actinomycetota</taxon>
        <taxon>Actinomycetes</taxon>
        <taxon>Mycobacteriales</taxon>
        <taxon>Gordoniaceae</taxon>
        <taxon>Gordonia</taxon>
    </lineage>
</organism>
<dbReference type="PANTHER" id="PTHR43899:SF13">
    <property type="entry name" value="RH59310P"/>
    <property type="match status" value="1"/>
</dbReference>
<dbReference type="Proteomes" id="UP000035009">
    <property type="component" value="Unassembled WGS sequence"/>
</dbReference>
<dbReference type="STRING" id="410332.SAMN04488550_3922"/>
<evidence type="ECO:0000256" key="1">
    <source>
        <dbReference type="ARBA" id="ARBA00006484"/>
    </source>
</evidence>
<comment type="caution">
    <text evidence="3">The sequence shown here is derived from an EMBL/GenBank/DDBJ whole genome shotgun (WGS) entry which is preliminary data.</text>
</comment>
<proteinExistence type="inferred from homology"/>
<dbReference type="EMBL" id="BAOP01000018">
    <property type="protein sequence ID" value="GAC80448.1"/>
    <property type="molecule type" value="Genomic_DNA"/>
</dbReference>
<dbReference type="PIRSF" id="PIRSF000126">
    <property type="entry name" value="11-beta-HSD1"/>
    <property type="match status" value="1"/>
</dbReference>
<sequence length="269" mass="28180">MSDVAGIDAAKYGPWAVIVGGSEGVGAEFAEQVSAAGLNVVLVARKKAPLEETAERCRALGADVLVISADLTVPSDLQLVMDETHGLDVGLLVCNAGANSYGSRFVEGDLGEFMNVLTLNVTVPMALAHHFGARMRKRGSGGIVTIGSMSGYLGSAEHTVYGGSKAYMRIFTEGLWLELRDAGVDVLHLVLGVTDTPAMRRGGLDFDMPGLVVGQPSDVAREGLANLAAGPVHVVSPNQDSPVVTGLPDRARAVLGHHKMMQGLIRRKV</sequence>
<dbReference type="Pfam" id="PF00106">
    <property type="entry name" value="adh_short"/>
    <property type="match status" value="1"/>
</dbReference>
<reference evidence="3 4" key="1">
    <citation type="submission" date="2013-02" db="EMBL/GenBank/DDBJ databases">
        <title>Whole genome shotgun sequence of Gordonia malaquae NBRC 108250.</title>
        <authorList>
            <person name="Yoshida I."/>
            <person name="Hosoyama A."/>
            <person name="Tsuchikane K."/>
            <person name="Ando Y."/>
            <person name="Baba S."/>
            <person name="Ohji S."/>
            <person name="Hamada M."/>
            <person name="Tamura T."/>
            <person name="Yamazoe A."/>
            <person name="Yamazaki S."/>
            <person name="Fujita N."/>
        </authorList>
    </citation>
    <scope>NUCLEOTIDE SEQUENCE [LARGE SCALE GENOMIC DNA]</scope>
    <source>
        <strain evidence="3 4">NBRC 108250</strain>
    </source>
</reference>
<name>M3VBL0_GORML</name>
<evidence type="ECO:0000313" key="4">
    <source>
        <dbReference type="Proteomes" id="UP000035009"/>
    </source>
</evidence>
<comment type="similarity">
    <text evidence="1">Belongs to the short-chain dehydrogenases/reductases (SDR) family.</text>
</comment>
<dbReference type="Gene3D" id="3.40.50.720">
    <property type="entry name" value="NAD(P)-binding Rossmann-like Domain"/>
    <property type="match status" value="1"/>
</dbReference>
<dbReference type="InterPro" id="IPR002347">
    <property type="entry name" value="SDR_fam"/>
</dbReference>
<accession>M3VBL0</accession>
<keyword evidence="4" id="KW-1185">Reference proteome</keyword>
<evidence type="ECO:0000313" key="3">
    <source>
        <dbReference type="EMBL" id="GAC80448.1"/>
    </source>
</evidence>
<keyword evidence="2" id="KW-0560">Oxidoreductase</keyword>